<dbReference type="CDD" id="cd09272">
    <property type="entry name" value="RNase_HI_RT_Ty1"/>
    <property type="match status" value="1"/>
</dbReference>
<comment type="caution">
    <text evidence="3">The sequence shown here is derived from an EMBL/GenBank/DDBJ whole genome shotgun (WGS) entry which is preliminary data.</text>
</comment>
<feature type="region of interest" description="Disordered" evidence="1">
    <location>
        <begin position="94"/>
        <end position="123"/>
    </location>
</feature>
<accession>A0AAV3QCA3</accession>
<keyword evidence="3" id="KW-0472">Membrane</keyword>
<sequence length="606" mass="69843">MDLWEPNRTITRTGARFFITIVEDHIRSTWTYMINHKDQAIDILKNFVSMIQTQFETKVRDVKFLEVVFPYRDRSSTYMSTLFDHQTSKPCMPIDHYNTYETNPDVAPSSSPSDPPNPQVLSEDMSINESSIPTSTSTSSNAHLPLVRQSNRVKKFPVKSNDYIVSSYSSSSDSHIFTDSHMLFIANMSTIQEPHTYKQTCVNHEWIKAMQTKLMAKGYNQVEGIDYYDSFSPVTKTVIVRFILALVASMKWFLHQLDVNNVFLHGCLDEEVYMVPPEGYDQVKSGQVCRFKRSLYGLKQASRQWNNEFTSTLKAYGFVQSCSDNCMFVMSSNTCFMVLIVYADDIIIAGDLEEAIKAVKQHLHKKFTIKDLGLPKYFFGIEIFLSQRKYVLDIVKDMQLQDAHKVATPLQVDCKFMQHPIVNHWHTAIHVVKYLNGTPNHGLFYSSSAAIQLQGFCDADWARCKVTRKSITGYCVLLGTSLISWKSKKQNIVSKSSTEAEYRSLAFATYELKWLSYLFQDLDIPISEPIPLRCDNHTTFHIVENSVFHERTKHIEIDCHVVKDHFKVGFINPSHVSSKEQLADVFKKALSVTMLFHYWSRWTSCR</sequence>
<protein>
    <submittedName>
        <fullName evidence="3">Transmembrane signal receptor</fullName>
    </submittedName>
</protein>
<keyword evidence="3" id="KW-0675">Receptor</keyword>
<dbReference type="InterPro" id="IPR013103">
    <property type="entry name" value="RVT_2"/>
</dbReference>
<keyword evidence="3" id="KW-0812">Transmembrane</keyword>
<evidence type="ECO:0000256" key="1">
    <source>
        <dbReference type="SAM" id="MobiDB-lite"/>
    </source>
</evidence>
<feature type="compositionally biased region" description="Low complexity" evidence="1">
    <location>
        <begin position="103"/>
        <end position="112"/>
    </location>
</feature>
<name>A0AAV3QCA3_LITER</name>
<feature type="domain" description="Reverse transcriptase Ty1/copia-type" evidence="2">
    <location>
        <begin position="210"/>
        <end position="410"/>
    </location>
</feature>
<gene>
    <name evidence="3" type="ORF">LIER_39282</name>
</gene>
<keyword evidence="4" id="KW-1185">Reference proteome</keyword>
<dbReference type="InterPro" id="IPR043502">
    <property type="entry name" value="DNA/RNA_pol_sf"/>
</dbReference>
<dbReference type="Proteomes" id="UP001454036">
    <property type="component" value="Unassembled WGS sequence"/>
</dbReference>
<proteinExistence type="predicted"/>
<evidence type="ECO:0000259" key="2">
    <source>
        <dbReference type="Pfam" id="PF07727"/>
    </source>
</evidence>
<evidence type="ECO:0000313" key="4">
    <source>
        <dbReference type="Proteomes" id="UP001454036"/>
    </source>
</evidence>
<organism evidence="3 4">
    <name type="scientific">Lithospermum erythrorhizon</name>
    <name type="common">Purple gromwell</name>
    <name type="synonym">Lithospermum officinale var. erythrorhizon</name>
    <dbReference type="NCBI Taxonomy" id="34254"/>
    <lineage>
        <taxon>Eukaryota</taxon>
        <taxon>Viridiplantae</taxon>
        <taxon>Streptophyta</taxon>
        <taxon>Embryophyta</taxon>
        <taxon>Tracheophyta</taxon>
        <taxon>Spermatophyta</taxon>
        <taxon>Magnoliopsida</taxon>
        <taxon>eudicotyledons</taxon>
        <taxon>Gunneridae</taxon>
        <taxon>Pentapetalae</taxon>
        <taxon>asterids</taxon>
        <taxon>lamiids</taxon>
        <taxon>Boraginales</taxon>
        <taxon>Boraginaceae</taxon>
        <taxon>Boraginoideae</taxon>
        <taxon>Lithospermeae</taxon>
        <taxon>Lithospermum</taxon>
    </lineage>
</organism>
<dbReference type="Pfam" id="PF07727">
    <property type="entry name" value="RVT_2"/>
    <property type="match status" value="1"/>
</dbReference>
<dbReference type="PANTHER" id="PTHR11439">
    <property type="entry name" value="GAG-POL-RELATED RETROTRANSPOSON"/>
    <property type="match status" value="1"/>
</dbReference>
<evidence type="ECO:0000313" key="3">
    <source>
        <dbReference type="EMBL" id="GAA0161719.1"/>
    </source>
</evidence>
<dbReference type="EMBL" id="BAABME010020884">
    <property type="protein sequence ID" value="GAA0161719.1"/>
    <property type="molecule type" value="Genomic_DNA"/>
</dbReference>
<dbReference type="SUPFAM" id="SSF56672">
    <property type="entry name" value="DNA/RNA polymerases"/>
    <property type="match status" value="1"/>
</dbReference>
<dbReference type="PANTHER" id="PTHR11439:SF470">
    <property type="entry name" value="CYSTEINE-RICH RLK (RECEPTOR-LIKE PROTEIN KINASE) 8"/>
    <property type="match status" value="1"/>
</dbReference>
<dbReference type="AlphaFoldDB" id="A0AAV3QCA3"/>
<reference evidence="3 4" key="1">
    <citation type="submission" date="2024-01" db="EMBL/GenBank/DDBJ databases">
        <title>The complete chloroplast genome sequence of Lithospermum erythrorhizon: insights into the phylogenetic relationship among Boraginaceae species and the maternal lineages of purple gromwells.</title>
        <authorList>
            <person name="Okada T."/>
            <person name="Watanabe K."/>
        </authorList>
    </citation>
    <scope>NUCLEOTIDE SEQUENCE [LARGE SCALE GENOMIC DNA]</scope>
</reference>